<dbReference type="RefSeq" id="WP_206681401.1">
    <property type="nucleotide sequence ID" value="NZ_JBHSXE010000001.1"/>
</dbReference>
<proteinExistence type="predicted"/>
<accession>A0ABW2CLX8</accession>
<dbReference type="Proteomes" id="UP001596380">
    <property type="component" value="Unassembled WGS sequence"/>
</dbReference>
<evidence type="ECO:0000259" key="1">
    <source>
        <dbReference type="Pfam" id="PF18598"/>
    </source>
</evidence>
<feature type="domain" description="QsdR TetR regulatory C-terminal" evidence="1">
    <location>
        <begin position="82"/>
        <end position="190"/>
    </location>
</feature>
<reference evidence="3" key="1">
    <citation type="journal article" date="2019" name="Int. J. Syst. Evol. Microbiol.">
        <title>The Global Catalogue of Microorganisms (GCM) 10K type strain sequencing project: providing services to taxonomists for standard genome sequencing and annotation.</title>
        <authorList>
            <consortium name="The Broad Institute Genomics Platform"/>
            <consortium name="The Broad Institute Genome Sequencing Center for Infectious Disease"/>
            <person name="Wu L."/>
            <person name="Ma J."/>
        </authorList>
    </citation>
    <scope>NUCLEOTIDE SEQUENCE [LARGE SCALE GENOMIC DNA]</scope>
    <source>
        <strain evidence="3">JCM 3369</strain>
    </source>
</reference>
<name>A0ABW2CLX8_9ACTN</name>
<dbReference type="Gene3D" id="1.10.357.10">
    <property type="entry name" value="Tetracycline Repressor, domain 2"/>
    <property type="match status" value="1"/>
</dbReference>
<evidence type="ECO:0000313" key="2">
    <source>
        <dbReference type="EMBL" id="MFC6881739.1"/>
    </source>
</evidence>
<dbReference type="EMBL" id="JBHSXS010000009">
    <property type="protein sequence ID" value="MFC6881739.1"/>
    <property type="molecule type" value="Genomic_DNA"/>
</dbReference>
<organism evidence="2 3">
    <name type="scientific">Actinomadura yumaensis</name>
    <dbReference type="NCBI Taxonomy" id="111807"/>
    <lineage>
        <taxon>Bacteria</taxon>
        <taxon>Bacillati</taxon>
        <taxon>Actinomycetota</taxon>
        <taxon>Actinomycetes</taxon>
        <taxon>Streptosporangiales</taxon>
        <taxon>Thermomonosporaceae</taxon>
        <taxon>Actinomadura</taxon>
    </lineage>
</organism>
<protein>
    <submittedName>
        <fullName evidence="2">QsdR family transcriptional regulator</fullName>
    </submittedName>
</protein>
<keyword evidence="3" id="KW-1185">Reference proteome</keyword>
<evidence type="ECO:0000313" key="3">
    <source>
        <dbReference type="Proteomes" id="UP001596380"/>
    </source>
</evidence>
<comment type="caution">
    <text evidence="2">The sequence shown here is derived from an EMBL/GenBank/DDBJ whole genome shotgun (WGS) entry which is preliminary data.</text>
</comment>
<sequence>MAAPPREPPETGRPDRRAAVRLARRCFLAGRRIEMNALAAELGVSRVTLNRWVGSRDRLIGEINWSLAEPALREARARAAGTGADAVAATMEEFTRTVLAAPFMHVFLRREGDIALRVLTTNRSDLQRNIIGFVERTLHEERVVPPAPLDLSDLAYVVVRIGESFTYIDMITGGAPDPAKIGHAVRALLT</sequence>
<dbReference type="InterPro" id="IPR041485">
    <property type="entry name" value="TetR_C_36"/>
</dbReference>
<gene>
    <name evidence="2" type="ORF">ACFQKB_18420</name>
</gene>
<dbReference type="Pfam" id="PF18598">
    <property type="entry name" value="TetR_C_36"/>
    <property type="match status" value="1"/>
</dbReference>